<dbReference type="AlphaFoldDB" id="A0A6P2C7P1"/>
<dbReference type="EMBL" id="RPFW01000001">
    <property type="protein sequence ID" value="TVZ07240.1"/>
    <property type="molecule type" value="Genomic_DNA"/>
</dbReference>
<evidence type="ECO:0000313" key="3">
    <source>
        <dbReference type="Proteomes" id="UP000460272"/>
    </source>
</evidence>
<sequence length="80" mass="8352">MTLAAGRQTTPIPGDSPRAETRRPGAAAGIRDPMAIVRHATHGPWTNVTPGHATLADPTARAGNRGSLPAARRARRTPGR</sequence>
<dbReference type="Proteomes" id="UP000460272">
    <property type="component" value="Unassembled WGS sequence"/>
</dbReference>
<gene>
    <name evidence="2" type="ORF">EAS64_08080</name>
</gene>
<protein>
    <submittedName>
        <fullName evidence="2">Uncharacterized protein</fullName>
    </submittedName>
</protein>
<evidence type="ECO:0000313" key="2">
    <source>
        <dbReference type="EMBL" id="TVZ07240.1"/>
    </source>
</evidence>
<proteinExistence type="predicted"/>
<comment type="caution">
    <text evidence="2">The sequence shown here is derived from an EMBL/GenBank/DDBJ whole genome shotgun (WGS) entry which is preliminary data.</text>
</comment>
<feature type="region of interest" description="Disordered" evidence="1">
    <location>
        <begin position="1"/>
        <end position="80"/>
    </location>
</feature>
<name>A0A6P2C7P1_9ACTN</name>
<accession>A0A6P2C7P1</accession>
<evidence type="ECO:0000256" key="1">
    <source>
        <dbReference type="SAM" id="MobiDB-lite"/>
    </source>
</evidence>
<keyword evidence="3" id="KW-1185">Reference proteome</keyword>
<dbReference type="RefSeq" id="WP_145851998.1">
    <property type="nucleotide sequence ID" value="NZ_RPFW01000001.1"/>
</dbReference>
<organism evidence="2 3">
    <name type="scientific">Trebonia kvetii</name>
    <dbReference type="NCBI Taxonomy" id="2480626"/>
    <lineage>
        <taxon>Bacteria</taxon>
        <taxon>Bacillati</taxon>
        <taxon>Actinomycetota</taxon>
        <taxon>Actinomycetes</taxon>
        <taxon>Streptosporangiales</taxon>
        <taxon>Treboniaceae</taxon>
        <taxon>Trebonia</taxon>
    </lineage>
</organism>
<reference evidence="2 3" key="1">
    <citation type="submission" date="2018-11" db="EMBL/GenBank/DDBJ databases">
        <title>Trebonia kvetii gen.nov., sp.nov., a novel acidophilic actinobacterium, and proposal of the new actinobacterial family Treboniaceae fam. nov.</title>
        <authorList>
            <person name="Rapoport D."/>
            <person name="Sagova-Mareckova M."/>
            <person name="Sedlacek I."/>
            <person name="Provaznik J."/>
            <person name="Kralova S."/>
            <person name="Pavlinic D."/>
            <person name="Benes V."/>
            <person name="Kopecky J."/>
        </authorList>
    </citation>
    <scope>NUCLEOTIDE SEQUENCE [LARGE SCALE GENOMIC DNA]</scope>
    <source>
        <strain evidence="2 3">15Tr583</strain>
    </source>
</reference>